<dbReference type="AlphaFoldDB" id="A0A0H3ZIQ4"/>
<sequence>MGSLSPFAKTSKQKQDPTHLWRESRFQSVRSGVRASASREGSMIVMALLGGTEDDGEAAYLALVKELGAGRVRRLYLGYLPDPAERARRLRLELSGRWPDDIVTLVIGSNSAEELQALRRLGAFVCHQYGTLTEFYDRLDIKHHDLMVSESENAPDHVLSAVEAWSECYVRKLDRRRKLRNQKKRAVA</sequence>
<evidence type="ECO:0000313" key="2">
    <source>
        <dbReference type="EMBL" id="AKN35813.1"/>
    </source>
</evidence>
<reference evidence="2" key="1">
    <citation type="journal article" date="2015" name="MBio">
        <title>Eco-Evolutionary Dynamics of Episomes among Ecologically Cohesive Bacterial Populations.</title>
        <authorList>
            <person name="Xue H."/>
            <person name="Cordero O.X."/>
            <person name="Camas F.M."/>
            <person name="Trimble W."/>
            <person name="Meyer F."/>
            <person name="Guglielmini J."/>
            <person name="Rocha E.P."/>
            <person name="Polz M.F."/>
        </authorList>
    </citation>
    <scope>NUCLEOTIDE SEQUENCE</scope>
    <source>
        <strain evidence="2">FF_304</strain>
    </source>
</reference>
<organism evidence="2">
    <name type="scientific">Vibrio sp. FF_304</name>
    <dbReference type="NCBI Taxonomy" id="1652833"/>
    <lineage>
        <taxon>Bacteria</taxon>
        <taxon>Pseudomonadati</taxon>
        <taxon>Pseudomonadota</taxon>
        <taxon>Gammaproteobacteria</taxon>
        <taxon>Vibrionales</taxon>
        <taxon>Vibrionaceae</taxon>
        <taxon>Vibrio</taxon>
    </lineage>
</organism>
<proteinExistence type="predicted"/>
<accession>A0A0H3ZIQ4</accession>
<protein>
    <submittedName>
        <fullName evidence="2">Uncharacterized protein</fullName>
    </submittedName>
</protein>
<dbReference type="EMBL" id="KP795453">
    <property type="protein sequence ID" value="AKN35813.1"/>
    <property type="molecule type" value="Genomic_DNA"/>
</dbReference>
<feature type="region of interest" description="Disordered" evidence="1">
    <location>
        <begin position="1"/>
        <end position="20"/>
    </location>
</feature>
<name>A0A0H3ZIQ4_9VIBR</name>
<evidence type="ECO:0000256" key="1">
    <source>
        <dbReference type="SAM" id="MobiDB-lite"/>
    </source>
</evidence>